<dbReference type="Proteomes" id="UP000053766">
    <property type="component" value="Unassembled WGS sequence"/>
</dbReference>
<organism evidence="1 2">
    <name type="scientific">Dictyocaulus viviparus</name>
    <name type="common">Bovine lungworm</name>
    <dbReference type="NCBI Taxonomy" id="29172"/>
    <lineage>
        <taxon>Eukaryota</taxon>
        <taxon>Metazoa</taxon>
        <taxon>Ecdysozoa</taxon>
        <taxon>Nematoda</taxon>
        <taxon>Chromadorea</taxon>
        <taxon>Rhabditida</taxon>
        <taxon>Rhabditina</taxon>
        <taxon>Rhabditomorpha</taxon>
        <taxon>Strongyloidea</taxon>
        <taxon>Metastrongylidae</taxon>
        <taxon>Dictyocaulus</taxon>
    </lineage>
</organism>
<keyword evidence="2" id="KW-1185">Reference proteome</keyword>
<dbReference type="AlphaFoldDB" id="A0A0D8XLF1"/>
<protein>
    <submittedName>
        <fullName evidence="1">Uncharacterized protein</fullName>
    </submittedName>
</protein>
<reference evidence="2" key="2">
    <citation type="journal article" date="2016" name="Sci. Rep.">
        <title>Dictyocaulus viviparus genome, variome and transcriptome elucidate lungworm biology and support future intervention.</title>
        <authorList>
            <person name="McNulty S.N."/>
            <person name="Strube C."/>
            <person name="Rosa B.A."/>
            <person name="Martin J.C."/>
            <person name="Tyagi R."/>
            <person name="Choi Y.J."/>
            <person name="Wang Q."/>
            <person name="Hallsworth Pepin K."/>
            <person name="Zhang X."/>
            <person name="Ozersky P."/>
            <person name="Wilson R.K."/>
            <person name="Sternberg P.W."/>
            <person name="Gasser R.B."/>
            <person name="Mitreva M."/>
        </authorList>
    </citation>
    <scope>NUCLEOTIDE SEQUENCE [LARGE SCALE GENOMIC DNA]</scope>
    <source>
        <strain evidence="2">HannoverDv2000</strain>
    </source>
</reference>
<evidence type="ECO:0000313" key="1">
    <source>
        <dbReference type="EMBL" id="KJH45355.1"/>
    </source>
</evidence>
<accession>A0A0D8XLF1</accession>
<gene>
    <name evidence="1" type="ORF">DICVIV_08601</name>
</gene>
<proteinExistence type="predicted"/>
<sequence>MLSDEENDVSKWIFVSDIQREVICKNHSSLFTFPKDAIYDEMVKLLLRTTFRNSSCSSFTTADGEKHNGSSPVFVFNNVLTKNVDKNEATIVLSMEPKTTNSRNNGFVENLRLFLKFANEISDISFIYDPFDTNTLVSLSEYSLNTGTQIQPSLGKWTFNGKIAEITVHIKEAYEEDTVYHRYSWQNREVMLIS</sequence>
<name>A0A0D8XLF1_DICVI</name>
<dbReference type="EMBL" id="KN716412">
    <property type="protein sequence ID" value="KJH45355.1"/>
    <property type="molecule type" value="Genomic_DNA"/>
</dbReference>
<evidence type="ECO:0000313" key="2">
    <source>
        <dbReference type="Proteomes" id="UP000053766"/>
    </source>
</evidence>
<reference evidence="1 2" key="1">
    <citation type="submission" date="2013-11" db="EMBL/GenBank/DDBJ databases">
        <title>Draft genome of the bovine lungworm Dictyocaulus viviparus.</title>
        <authorList>
            <person name="Mitreva M."/>
        </authorList>
    </citation>
    <scope>NUCLEOTIDE SEQUENCE [LARGE SCALE GENOMIC DNA]</scope>
    <source>
        <strain evidence="1 2">HannoverDv2000</strain>
    </source>
</reference>